<keyword evidence="4" id="KW-0539">Nucleus</keyword>
<dbReference type="GO" id="GO:0046983">
    <property type="term" value="F:protein dimerization activity"/>
    <property type="evidence" value="ECO:0007669"/>
    <property type="project" value="InterPro"/>
</dbReference>
<dbReference type="SUPFAM" id="SSF47459">
    <property type="entry name" value="HLH, helix-loop-helix DNA-binding domain"/>
    <property type="match status" value="1"/>
</dbReference>
<reference evidence="5" key="1">
    <citation type="submission" date="2023-08" db="EMBL/GenBank/DDBJ databases">
        <title>A de novo genome assembly of Solanum verrucosum Schlechtendal, a Mexican diploid species geographically isolated from the other diploid A-genome species in potato relatives.</title>
        <authorList>
            <person name="Hosaka K."/>
        </authorList>
    </citation>
    <scope>NUCLEOTIDE SEQUENCE</scope>
    <source>
        <tissue evidence="5">Young leaves</tissue>
    </source>
</reference>
<name>A0AAF0ZU41_SOLVR</name>
<accession>A0AAF0ZU41</accession>
<organism evidence="5 6">
    <name type="scientific">Solanum verrucosum</name>
    <dbReference type="NCBI Taxonomy" id="315347"/>
    <lineage>
        <taxon>Eukaryota</taxon>
        <taxon>Viridiplantae</taxon>
        <taxon>Streptophyta</taxon>
        <taxon>Embryophyta</taxon>
        <taxon>Tracheophyta</taxon>
        <taxon>Spermatophyta</taxon>
        <taxon>Magnoliopsida</taxon>
        <taxon>eudicotyledons</taxon>
        <taxon>Gunneridae</taxon>
        <taxon>Pentapetalae</taxon>
        <taxon>asterids</taxon>
        <taxon>lamiids</taxon>
        <taxon>Solanales</taxon>
        <taxon>Solanaceae</taxon>
        <taxon>Solanoideae</taxon>
        <taxon>Solaneae</taxon>
        <taxon>Solanum</taxon>
    </lineage>
</organism>
<dbReference type="AlphaFoldDB" id="A0AAF0ZU41"/>
<gene>
    <name evidence="5" type="ORF">MTR67_042424</name>
</gene>
<dbReference type="GO" id="GO:0005634">
    <property type="term" value="C:nucleus"/>
    <property type="evidence" value="ECO:0007669"/>
    <property type="project" value="UniProtKB-SubCell"/>
</dbReference>
<evidence type="ECO:0000256" key="3">
    <source>
        <dbReference type="ARBA" id="ARBA00023163"/>
    </source>
</evidence>
<dbReference type="Proteomes" id="UP001234989">
    <property type="component" value="Chromosome 10"/>
</dbReference>
<keyword evidence="6" id="KW-1185">Reference proteome</keyword>
<evidence type="ECO:0000256" key="4">
    <source>
        <dbReference type="ARBA" id="ARBA00023242"/>
    </source>
</evidence>
<evidence type="ECO:0000256" key="1">
    <source>
        <dbReference type="ARBA" id="ARBA00004123"/>
    </source>
</evidence>
<dbReference type="InterPro" id="IPR036638">
    <property type="entry name" value="HLH_DNA-bd_sf"/>
</dbReference>
<evidence type="ECO:0000256" key="2">
    <source>
        <dbReference type="ARBA" id="ARBA00023015"/>
    </source>
</evidence>
<evidence type="ECO:0000313" key="5">
    <source>
        <dbReference type="EMBL" id="WMV49039.1"/>
    </source>
</evidence>
<keyword evidence="3" id="KW-0804">Transcription</keyword>
<keyword evidence="2" id="KW-0805">Transcription regulation</keyword>
<proteinExistence type="predicted"/>
<dbReference type="EMBL" id="CP133621">
    <property type="protein sequence ID" value="WMV49039.1"/>
    <property type="molecule type" value="Genomic_DNA"/>
</dbReference>
<feature type="non-terminal residue" evidence="5">
    <location>
        <position position="79"/>
    </location>
</feature>
<evidence type="ECO:0000313" key="6">
    <source>
        <dbReference type="Proteomes" id="UP001234989"/>
    </source>
</evidence>
<sequence>MERCMKSKLPPAGPKLERKYVEKNRRNYMKNLYNQLHSLLPASKVCFIYSFHFESLRCWREMRVEDKRSIRVGGGGECE</sequence>
<comment type="subcellular location">
    <subcellularLocation>
        <location evidence="1">Nucleus</location>
    </subcellularLocation>
</comment>
<protein>
    <submittedName>
        <fullName evidence="5">Uncharacterized protein</fullName>
    </submittedName>
</protein>